<evidence type="ECO:0000256" key="1">
    <source>
        <dbReference type="SAM" id="MobiDB-lite"/>
    </source>
</evidence>
<dbReference type="AlphaFoldDB" id="A0A9Q3F7D8"/>
<evidence type="ECO:0000313" key="3">
    <source>
        <dbReference type="Proteomes" id="UP000765509"/>
    </source>
</evidence>
<dbReference type="OrthoDB" id="2506111at2759"/>
<sequence>MLGGYPSISQGPGSILGKTEDEVGEESEETEVAAAMTGATEASEAAILAHYNQTIVSQAEPNFLKIMEQMTQFMGQITEAVSPRDNFKAPAFNNPSMRAPDSFDGTQAHKLSGFIQSGQLIFDNDPAHFFTDRKNFLYSNSFLTSRAGKYE</sequence>
<keyword evidence="3" id="KW-1185">Reference proteome</keyword>
<dbReference type="EMBL" id="AVOT02036918">
    <property type="protein sequence ID" value="MBW0531527.1"/>
    <property type="molecule type" value="Genomic_DNA"/>
</dbReference>
<proteinExistence type="predicted"/>
<name>A0A9Q3F7D8_9BASI</name>
<dbReference type="Proteomes" id="UP000765509">
    <property type="component" value="Unassembled WGS sequence"/>
</dbReference>
<gene>
    <name evidence="2" type="ORF">O181_071242</name>
</gene>
<protein>
    <submittedName>
        <fullName evidence="2">Uncharacterized protein</fullName>
    </submittedName>
</protein>
<feature type="region of interest" description="Disordered" evidence="1">
    <location>
        <begin position="1"/>
        <end position="28"/>
    </location>
</feature>
<evidence type="ECO:0000313" key="2">
    <source>
        <dbReference type="EMBL" id="MBW0531527.1"/>
    </source>
</evidence>
<accession>A0A9Q3F7D8</accession>
<reference evidence="2" key="1">
    <citation type="submission" date="2021-03" db="EMBL/GenBank/DDBJ databases">
        <title>Draft genome sequence of rust myrtle Austropuccinia psidii MF-1, a brazilian biotype.</title>
        <authorList>
            <person name="Quecine M.C."/>
            <person name="Pachon D.M.R."/>
            <person name="Bonatelli M.L."/>
            <person name="Correr F.H."/>
            <person name="Franceschini L.M."/>
            <person name="Leite T.F."/>
            <person name="Margarido G.R.A."/>
            <person name="Almeida C.A."/>
            <person name="Ferrarezi J.A."/>
            <person name="Labate C.A."/>
        </authorList>
    </citation>
    <scope>NUCLEOTIDE SEQUENCE</scope>
    <source>
        <strain evidence="2">MF-1</strain>
    </source>
</reference>
<comment type="caution">
    <text evidence="2">The sequence shown here is derived from an EMBL/GenBank/DDBJ whole genome shotgun (WGS) entry which is preliminary data.</text>
</comment>
<organism evidence="2 3">
    <name type="scientific">Austropuccinia psidii MF-1</name>
    <dbReference type="NCBI Taxonomy" id="1389203"/>
    <lineage>
        <taxon>Eukaryota</taxon>
        <taxon>Fungi</taxon>
        <taxon>Dikarya</taxon>
        <taxon>Basidiomycota</taxon>
        <taxon>Pucciniomycotina</taxon>
        <taxon>Pucciniomycetes</taxon>
        <taxon>Pucciniales</taxon>
        <taxon>Sphaerophragmiaceae</taxon>
        <taxon>Austropuccinia</taxon>
    </lineage>
</organism>